<dbReference type="Pfam" id="PF00905">
    <property type="entry name" value="Transpeptidase"/>
    <property type="match status" value="1"/>
</dbReference>
<evidence type="ECO:0000313" key="8">
    <source>
        <dbReference type="Proteomes" id="UP000322084"/>
    </source>
</evidence>
<dbReference type="InterPro" id="IPR005311">
    <property type="entry name" value="PBP_dimer"/>
</dbReference>
<dbReference type="GO" id="GO:0004180">
    <property type="term" value="F:carboxypeptidase activity"/>
    <property type="evidence" value="ECO:0007669"/>
    <property type="project" value="UniProtKB-KW"/>
</dbReference>
<keyword evidence="7" id="KW-0808">Transferase</keyword>
<organism evidence="7 8">
    <name type="scientific">Iodidimonas gelatinilytica</name>
    <dbReference type="NCBI Taxonomy" id="1236966"/>
    <lineage>
        <taxon>Bacteria</taxon>
        <taxon>Pseudomonadati</taxon>
        <taxon>Pseudomonadota</taxon>
        <taxon>Alphaproteobacteria</taxon>
        <taxon>Iodidimonadales</taxon>
        <taxon>Iodidimonadaceae</taxon>
        <taxon>Iodidimonas</taxon>
    </lineage>
</organism>
<dbReference type="Gene3D" id="3.30.450.330">
    <property type="match status" value="1"/>
</dbReference>
<keyword evidence="2" id="KW-0645">Protease</keyword>
<dbReference type="InterPro" id="IPR036138">
    <property type="entry name" value="PBP_dimer_sf"/>
</dbReference>
<sequence>MTLTRVRVDGARATAMERARQRLVVIAVLFGGAFLLMGVRTLDLGLFRAVAETHSLSASATVRAASRADIVDRNGVVLATNLRTASLYADPKRILDPEDAAAKLVRILPDLAQAELLEKLRSSRRFVWIKRKLSPRQMWAVNALGLPGLAFQEEEERVYPQGRLAAHVLGFTDPDGRGLAGVEHFFDSRLSDVTMVDEPLRLSVDVRVQHALADQIAQAIERFSAKAGAGLVMDVRTGELLALASLPDYDPNHGGGAPKDALFNRASQGVYELGSTFKAFTVAMALETGVADLSSRYDASEPIRVSRFTIRDDHPQARILSLPEVFVHSSNIGAAKMAMDVGAQGQQAFLSRIGMLRPAALEISEVGHPLVPERWRDIATMTISYGHGIAVSPVQLATGLAAMVNGGDLFPATLIRKTEGQMSSGKRVISEKTSDIMRRLMRLVVRDGTAKSADVPGYQVGGKTGTAEKPAAGGYARKALLSSFAGVFPMDDPRYLVFVLVDEPKGTKATWNFAGGGWTAAPTVAKVILRIAPILGVEPQKEDDGLFQQAAYVIEDSRRHP</sequence>
<dbReference type="Gene3D" id="3.90.1310.10">
    <property type="entry name" value="Penicillin-binding protein 2a (Domain 2)"/>
    <property type="match status" value="1"/>
</dbReference>
<feature type="domain" description="Penicillin-binding protein transpeptidase" evidence="5">
    <location>
        <begin position="229"/>
        <end position="512"/>
    </location>
</feature>
<evidence type="ECO:0000256" key="2">
    <source>
        <dbReference type="ARBA" id="ARBA00022645"/>
    </source>
</evidence>
<dbReference type="Pfam" id="PF03717">
    <property type="entry name" value="PBP_dimer"/>
    <property type="match status" value="1"/>
</dbReference>
<evidence type="ECO:0000313" key="7">
    <source>
        <dbReference type="EMBL" id="GEQ98572.1"/>
    </source>
</evidence>
<keyword evidence="3 4" id="KW-0472">Membrane</keyword>
<dbReference type="AlphaFoldDB" id="A0A5A7MRB3"/>
<dbReference type="EMBL" id="BKCL01000007">
    <property type="protein sequence ID" value="GEQ98572.1"/>
    <property type="molecule type" value="Genomic_DNA"/>
</dbReference>
<proteinExistence type="predicted"/>
<dbReference type="GO" id="GO:0005886">
    <property type="term" value="C:plasma membrane"/>
    <property type="evidence" value="ECO:0007669"/>
    <property type="project" value="TreeGrafter"/>
</dbReference>
<comment type="caution">
    <text evidence="7">The sequence shown here is derived from an EMBL/GenBank/DDBJ whole genome shotgun (WGS) entry which is preliminary data.</text>
</comment>
<keyword evidence="4" id="KW-1133">Transmembrane helix</keyword>
<dbReference type="GO" id="GO:0008658">
    <property type="term" value="F:penicillin binding"/>
    <property type="evidence" value="ECO:0007669"/>
    <property type="project" value="InterPro"/>
</dbReference>
<protein>
    <submittedName>
        <fullName evidence="7">Peptidoglycan glycosyltransferase</fullName>
    </submittedName>
</protein>
<feature type="domain" description="Penicillin-binding protein dimerisation" evidence="6">
    <location>
        <begin position="64"/>
        <end position="174"/>
    </location>
</feature>
<dbReference type="Gene3D" id="3.40.710.10">
    <property type="entry name" value="DD-peptidase/beta-lactamase superfamily"/>
    <property type="match status" value="1"/>
</dbReference>
<reference evidence="7 8" key="1">
    <citation type="submission" date="2019-09" db="EMBL/GenBank/DDBJ databases">
        <title>NBRP : Genome information of microbial organism related human and environment.</title>
        <authorList>
            <person name="Hattori M."/>
            <person name="Oshima K."/>
            <person name="Inaba H."/>
            <person name="Suda W."/>
            <person name="Sakamoto M."/>
            <person name="Iino T."/>
            <person name="Kitahara M."/>
            <person name="Oshida Y."/>
            <person name="Iida T."/>
            <person name="Kudo T."/>
            <person name="Itoh T."/>
            <person name="Ohkuma M."/>
        </authorList>
    </citation>
    <scope>NUCLEOTIDE SEQUENCE [LARGE SCALE GENOMIC DNA]</scope>
    <source>
        <strain evidence="7 8">Hi-2</strain>
    </source>
</reference>
<keyword evidence="2" id="KW-0121">Carboxypeptidase</keyword>
<feature type="transmembrane region" description="Helical" evidence="4">
    <location>
        <begin position="21"/>
        <end position="39"/>
    </location>
</feature>
<dbReference type="PANTHER" id="PTHR30627">
    <property type="entry name" value="PEPTIDOGLYCAN D,D-TRANSPEPTIDASE"/>
    <property type="match status" value="1"/>
</dbReference>
<dbReference type="InterPro" id="IPR050515">
    <property type="entry name" value="Beta-lactam/transpept"/>
</dbReference>
<dbReference type="GO" id="GO:0016740">
    <property type="term" value="F:transferase activity"/>
    <property type="evidence" value="ECO:0007669"/>
    <property type="project" value="UniProtKB-KW"/>
</dbReference>
<dbReference type="SUPFAM" id="SSF56601">
    <property type="entry name" value="beta-lactamase/transpeptidase-like"/>
    <property type="match status" value="1"/>
</dbReference>
<name>A0A5A7MRB3_9PROT</name>
<keyword evidence="2" id="KW-0378">Hydrolase</keyword>
<keyword evidence="4" id="KW-0812">Transmembrane</keyword>
<dbReference type="SUPFAM" id="SSF56519">
    <property type="entry name" value="Penicillin binding protein dimerisation domain"/>
    <property type="match status" value="1"/>
</dbReference>
<comment type="subcellular location">
    <subcellularLocation>
        <location evidence="1">Membrane</location>
    </subcellularLocation>
</comment>
<dbReference type="PANTHER" id="PTHR30627:SF1">
    <property type="entry name" value="PEPTIDOGLYCAN D,D-TRANSPEPTIDASE FTSI"/>
    <property type="match status" value="1"/>
</dbReference>
<dbReference type="InterPro" id="IPR012338">
    <property type="entry name" value="Beta-lactam/transpept-like"/>
</dbReference>
<accession>A0A5A7MRB3</accession>
<evidence type="ECO:0000259" key="6">
    <source>
        <dbReference type="Pfam" id="PF03717"/>
    </source>
</evidence>
<dbReference type="RefSeq" id="WP_150000848.1">
    <property type="nucleotide sequence ID" value="NZ_BKCL01000007.1"/>
</dbReference>
<gene>
    <name evidence="7" type="ORF">JCM17844_22090</name>
</gene>
<evidence type="ECO:0000259" key="5">
    <source>
        <dbReference type="Pfam" id="PF00905"/>
    </source>
</evidence>
<dbReference type="InterPro" id="IPR001460">
    <property type="entry name" value="PCN-bd_Tpept"/>
</dbReference>
<dbReference type="GO" id="GO:0071555">
    <property type="term" value="P:cell wall organization"/>
    <property type="evidence" value="ECO:0007669"/>
    <property type="project" value="TreeGrafter"/>
</dbReference>
<evidence type="ECO:0000256" key="4">
    <source>
        <dbReference type="SAM" id="Phobius"/>
    </source>
</evidence>
<dbReference type="Proteomes" id="UP000322084">
    <property type="component" value="Unassembled WGS sequence"/>
</dbReference>
<evidence type="ECO:0000256" key="3">
    <source>
        <dbReference type="ARBA" id="ARBA00023136"/>
    </source>
</evidence>
<evidence type="ECO:0000256" key="1">
    <source>
        <dbReference type="ARBA" id="ARBA00004370"/>
    </source>
</evidence>